<dbReference type="GO" id="GO:0043531">
    <property type="term" value="F:ADP binding"/>
    <property type="evidence" value="ECO:0007669"/>
    <property type="project" value="InterPro"/>
</dbReference>
<keyword evidence="4" id="KW-0547">Nucleotide-binding</keyword>
<evidence type="ECO:0000256" key="3">
    <source>
        <dbReference type="ARBA" id="ARBA00022737"/>
    </source>
</evidence>
<dbReference type="PANTHER" id="PTHR23155:SF1028">
    <property type="entry name" value="OS08G0174800 PROTEIN"/>
    <property type="match status" value="1"/>
</dbReference>
<dbReference type="Gene3D" id="1.10.8.430">
    <property type="entry name" value="Helical domain of apoptotic protease-activating factors"/>
    <property type="match status" value="1"/>
</dbReference>
<dbReference type="GO" id="GO:0042742">
    <property type="term" value="P:defense response to bacterium"/>
    <property type="evidence" value="ECO:0007669"/>
    <property type="project" value="UniProtKB-ARBA"/>
</dbReference>
<dbReference type="Pfam" id="PF18052">
    <property type="entry name" value="Rx_N"/>
    <property type="match status" value="1"/>
</dbReference>
<dbReference type="GO" id="GO:0009626">
    <property type="term" value="P:plant-type hypersensitive response"/>
    <property type="evidence" value="ECO:0007669"/>
    <property type="project" value="UniProtKB-ARBA"/>
</dbReference>
<organism evidence="11 12">
    <name type="scientific">Oryza sativa subsp. japonica</name>
    <name type="common">Rice</name>
    <dbReference type="NCBI Taxonomy" id="39947"/>
    <lineage>
        <taxon>Eukaryota</taxon>
        <taxon>Viridiplantae</taxon>
        <taxon>Streptophyta</taxon>
        <taxon>Embryophyta</taxon>
        <taxon>Tracheophyta</taxon>
        <taxon>Spermatophyta</taxon>
        <taxon>Magnoliopsida</taxon>
        <taxon>Liliopsida</taxon>
        <taxon>Poales</taxon>
        <taxon>Poaceae</taxon>
        <taxon>BOP clade</taxon>
        <taxon>Oryzoideae</taxon>
        <taxon>Oryzeae</taxon>
        <taxon>Oryzinae</taxon>
        <taxon>Oryza</taxon>
        <taxon>Oryza sativa</taxon>
    </lineage>
</organism>
<sequence length="1030" mass="116570">MVATTAIVGATTGVMKPLLSKLTKLLGEEYAKLKGVRKQIKFLIDELSTMSAALEMLADSDQQLNPEMRDWRDKLRELAYDLEDCIDDFMSRVDHDGEKMGFRKFFRKLKKLKARHEIANEIEELKIRAIEASERHKRYNFDQLAHNSSTFGIDPRLSAFYEEVDKLVGIDGPKKRIIELLAMEMKGSLKVVSIVGCGGLGKTTLTNQVYDTIRSQFSCAAFVSVSQRPDIKKILNDIAEGVGISSRTPVGNDEKKLINILREHLKNKRYLVVIDDLWDAKAWKTIELALLNSNCGSRVITTTRSVAVASCCSSQDGYIYEMKPLSFDDSKWLFLKRAFGYEKSHYPHLEDVLDKILGKCGGLPLAIITISSLLSYQHAIDEWHRVLNDIGYGLARDPYAETMSNILSLSFFNLPHHLKTCFMYLSVFPEDYNIDKRRLVSKWIAEGFIQDEQGRSAYRTGELYFNELINRSLIEPVDVKYGQAKACRVHDIILDYIKCKATEENFVTSLGSTVPGCTTEYKVRRLSVINSNEEDVNIPTSLDLSQVRSLTIFGNRMQTSVFDFKFLRVLDLVYRDRMGDLFANIEKLFHLKYMCISSYGVDYLPEKIGELKYLETLDIRQTNVEILPSTITNLQRLARLFINQDTRFSDETTIGQLKSLEELKEFVVSQSEQVTALQEVSKLTKLRTLKLTLQSPLSLDDYHSCVGTLLQSLCNLYDLCIMDQSYENYCLTLDSWHIASPCSLRKLVIKLVLTKVPNWMGVLGNIGVLVLGILCIAPDDIEILGAIPSLLFLELQTYGGTNGRIIIHGNNRFISLKYFSLVIHACGTALEFEAGSMPKVEHLKLQFHLHELECLNGSSDSGIQHLSALGKVEVKIICKPSYVIELNGLNYDLMEQKSDCIVRCVARTIKTAVETLPNHPTISFKTYHVEECEHFETKIEEKQTAQAQRDRHLGILCMAPEDIEILGAIPSLVFLKLETLGGTNGRIIIHGNNRFISLKYFSLAIGACGTALEFEEGSMPKKMKTWTVTE</sequence>
<evidence type="ECO:0000256" key="2">
    <source>
        <dbReference type="ARBA" id="ARBA00022614"/>
    </source>
</evidence>
<evidence type="ECO:0000259" key="8">
    <source>
        <dbReference type="Pfam" id="PF18052"/>
    </source>
</evidence>
<accession>Q0INB1</accession>
<dbReference type="InterPro" id="IPR041118">
    <property type="entry name" value="Rx_N"/>
</dbReference>
<dbReference type="Pfam" id="PF00931">
    <property type="entry name" value="NB-ARC"/>
    <property type="match status" value="1"/>
</dbReference>
<dbReference type="InterPro" id="IPR032675">
    <property type="entry name" value="LRR_dom_sf"/>
</dbReference>
<dbReference type="InterPro" id="IPR002182">
    <property type="entry name" value="NB-ARC"/>
</dbReference>
<dbReference type="EMBL" id="AP008218">
    <property type="protein sequence ID" value="BAF29804.2"/>
    <property type="molecule type" value="Genomic_DNA"/>
</dbReference>
<keyword evidence="3" id="KW-0677">Repeat</keyword>
<dbReference type="Pfam" id="PF23559">
    <property type="entry name" value="WHD_DRP"/>
    <property type="match status" value="1"/>
</dbReference>
<feature type="domain" description="Disease resistance protein winged helix" evidence="9">
    <location>
        <begin position="427"/>
        <end position="495"/>
    </location>
</feature>
<dbReference type="GO" id="GO:0002758">
    <property type="term" value="P:innate immune response-activating signaling pathway"/>
    <property type="evidence" value="ECO:0007669"/>
    <property type="project" value="UniProtKB-ARBA"/>
</dbReference>
<dbReference type="Gene3D" id="3.40.50.300">
    <property type="entry name" value="P-loop containing nucleotide triphosphate hydrolases"/>
    <property type="match status" value="1"/>
</dbReference>
<evidence type="ECO:0000313" key="12">
    <source>
        <dbReference type="Proteomes" id="UP000000763"/>
    </source>
</evidence>
<feature type="domain" description="NB-ARC" evidence="7">
    <location>
        <begin position="174"/>
        <end position="339"/>
    </location>
</feature>
<evidence type="ECO:0000256" key="5">
    <source>
        <dbReference type="ARBA" id="ARBA00022821"/>
    </source>
</evidence>
<dbReference type="Gene3D" id="1.10.10.10">
    <property type="entry name" value="Winged helix-like DNA-binding domain superfamily/Winged helix DNA-binding domain"/>
    <property type="match status" value="1"/>
</dbReference>
<dbReference type="InterPro" id="IPR027417">
    <property type="entry name" value="P-loop_NTPase"/>
</dbReference>
<keyword evidence="5" id="KW-0611">Plant defense</keyword>
<dbReference type="FunFam" id="3.40.50.300:FF:001091">
    <property type="entry name" value="Probable disease resistance protein At1g61300"/>
    <property type="match status" value="1"/>
</dbReference>
<dbReference type="KEGG" id="dosa:Os12g0485900"/>
<evidence type="ECO:0000259" key="9">
    <source>
        <dbReference type="Pfam" id="PF23559"/>
    </source>
</evidence>
<reference evidence="11 12" key="1">
    <citation type="journal article" date="2005" name="Nature">
        <title>The map-based sequence of the rice genome.</title>
        <authorList>
            <consortium name="International rice genome sequencing project (IRGSP)"/>
            <person name="Matsumoto T."/>
            <person name="Wu J."/>
            <person name="Kanamori H."/>
            <person name="Katayose Y."/>
            <person name="Fujisawa M."/>
            <person name="Namiki N."/>
            <person name="Mizuno H."/>
            <person name="Yamamoto K."/>
            <person name="Antonio B.A."/>
            <person name="Baba T."/>
            <person name="Sakata K."/>
            <person name="Nagamura Y."/>
            <person name="Aoki H."/>
            <person name="Arikawa K."/>
            <person name="Arita K."/>
            <person name="Bito T."/>
            <person name="Chiden Y."/>
            <person name="Fujitsuka N."/>
            <person name="Fukunaka R."/>
            <person name="Hamada M."/>
            <person name="Harada C."/>
            <person name="Hayashi A."/>
            <person name="Hijishita S."/>
            <person name="Honda M."/>
            <person name="Hosokawa S."/>
            <person name="Ichikawa Y."/>
            <person name="Idonuma A."/>
            <person name="Iijima M."/>
            <person name="Ikeda M."/>
            <person name="Ikeno M."/>
            <person name="Ito K."/>
            <person name="Ito S."/>
            <person name="Ito T."/>
            <person name="Ito Y."/>
            <person name="Ito Y."/>
            <person name="Iwabuchi A."/>
            <person name="Kamiya K."/>
            <person name="Karasawa W."/>
            <person name="Kurita K."/>
            <person name="Katagiri S."/>
            <person name="Kikuta A."/>
            <person name="Kobayashi H."/>
            <person name="Kobayashi N."/>
            <person name="Machita K."/>
            <person name="Maehara T."/>
            <person name="Masukawa M."/>
            <person name="Mizubayashi T."/>
            <person name="Mukai Y."/>
            <person name="Nagasaki H."/>
            <person name="Nagata Y."/>
            <person name="Naito S."/>
            <person name="Nakashima M."/>
            <person name="Nakama Y."/>
            <person name="Nakamichi Y."/>
            <person name="Nakamura M."/>
            <person name="Meguro A."/>
            <person name="Negishi M."/>
            <person name="Ohta I."/>
            <person name="Ohta T."/>
            <person name="Okamoto M."/>
            <person name="Ono N."/>
            <person name="Saji S."/>
            <person name="Sakaguchi M."/>
            <person name="Sakai K."/>
            <person name="Shibata M."/>
            <person name="Shimokawa T."/>
            <person name="Song J."/>
            <person name="Takazaki Y."/>
            <person name="Terasawa K."/>
            <person name="Tsugane M."/>
            <person name="Tsuji K."/>
            <person name="Ueda S."/>
            <person name="Waki K."/>
            <person name="Yamagata H."/>
            <person name="Yamamoto M."/>
            <person name="Yamamoto S."/>
            <person name="Yamane H."/>
            <person name="Yoshiki S."/>
            <person name="Yoshihara R."/>
            <person name="Yukawa K."/>
            <person name="Zhong H."/>
            <person name="Yano M."/>
            <person name="Yuan Q."/>
            <person name="Ouyang S."/>
            <person name="Liu J."/>
            <person name="Jones K.M."/>
            <person name="Gansberger K."/>
            <person name="Moffat K."/>
            <person name="Hill J."/>
            <person name="Bera J."/>
            <person name="Fadrosh D."/>
            <person name="Jin S."/>
            <person name="Johri S."/>
            <person name="Kim M."/>
            <person name="Overton L."/>
            <person name="Reardon M."/>
            <person name="Tsitrin T."/>
            <person name="Vuong H."/>
            <person name="Weaver B."/>
            <person name="Ciecko A."/>
            <person name="Tallon L."/>
            <person name="Jackson J."/>
            <person name="Pai G."/>
            <person name="Aken S.V."/>
            <person name="Utterback T."/>
            <person name="Reidmuller S."/>
            <person name="Feldblyum T."/>
            <person name="Hsiao J."/>
            <person name="Zismann V."/>
            <person name="Iobst S."/>
            <person name="de Vazeille A.R."/>
            <person name="Buell C.R."/>
            <person name="Ying K."/>
            <person name="Li Y."/>
            <person name="Lu T."/>
            <person name="Huang Y."/>
            <person name="Zhao Q."/>
            <person name="Feng Q."/>
            <person name="Zhang L."/>
            <person name="Zhu J."/>
            <person name="Weng Q."/>
            <person name="Mu J."/>
            <person name="Lu Y."/>
            <person name="Fan D."/>
            <person name="Liu Y."/>
            <person name="Guan J."/>
            <person name="Zhang Y."/>
            <person name="Yu S."/>
            <person name="Liu X."/>
            <person name="Zhang Y."/>
            <person name="Hong G."/>
            <person name="Han B."/>
            <person name="Choisne N."/>
            <person name="Demange N."/>
            <person name="Orjeda G."/>
            <person name="Samain S."/>
            <person name="Cattolico L."/>
            <person name="Pelletier E."/>
            <person name="Couloux A."/>
            <person name="Segurens B."/>
            <person name="Wincker P."/>
            <person name="D'Hont A."/>
            <person name="Scarpelli C."/>
            <person name="Weissenbach J."/>
            <person name="Salanoubat M."/>
            <person name="Quetier F."/>
            <person name="Yu Y."/>
            <person name="Kim H.R."/>
            <person name="Rambo T."/>
            <person name="Currie J."/>
            <person name="Collura K."/>
            <person name="Luo M."/>
            <person name="Yang T."/>
            <person name="Ammiraju J.S.S."/>
            <person name="Engler F."/>
            <person name="Soderlund C."/>
            <person name="Wing R.A."/>
            <person name="Palmer L.E."/>
            <person name="de la Bastide M."/>
            <person name="Spiegel L."/>
            <person name="Nascimento L."/>
            <person name="Zutavern T."/>
            <person name="O'Shaughnessy A."/>
            <person name="Dike S."/>
            <person name="Dedhia N."/>
            <person name="Preston R."/>
            <person name="Balija V."/>
            <person name="McCombie W.R."/>
            <person name="Chow T."/>
            <person name="Chen H."/>
            <person name="Chung M."/>
            <person name="Chen C."/>
            <person name="Shaw J."/>
            <person name="Wu H."/>
            <person name="Hsiao K."/>
            <person name="Chao Y."/>
            <person name="Chu M."/>
            <person name="Cheng C."/>
            <person name="Hour A."/>
            <person name="Lee P."/>
            <person name="Lin S."/>
            <person name="Lin Y."/>
            <person name="Liou J."/>
            <person name="Liu S."/>
            <person name="Hsing Y."/>
            <person name="Raghuvanshi S."/>
            <person name="Mohanty A."/>
            <person name="Bharti A.K."/>
            <person name="Gaur A."/>
            <person name="Gupta V."/>
            <person name="Kumar D."/>
            <person name="Ravi V."/>
            <person name="Vij S."/>
            <person name="Kapur A."/>
            <person name="Khurana P."/>
            <person name="Khurana P."/>
            <person name="Khurana J.P."/>
            <person name="Tyagi A.K."/>
            <person name="Gaikwad K."/>
            <person name="Singh A."/>
            <person name="Dalal V."/>
            <person name="Srivastava S."/>
            <person name="Dixit A."/>
            <person name="Pal A.K."/>
            <person name="Ghazi I.A."/>
            <person name="Yadav M."/>
            <person name="Pandit A."/>
            <person name="Bhargava A."/>
            <person name="Sureshbabu K."/>
            <person name="Batra K."/>
            <person name="Sharma T.R."/>
            <person name="Mohapatra T."/>
            <person name="Singh N.K."/>
            <person name="Messing J."/>
            <person name="Nelson A.B."/>
            <person name="Fuks G."/>
            <person name="Kavchok S."/>
            <person name="Keizer G."/>
            <person name="Linton E."/>
            <person name="Llaca V."/>
            <person name="Song R."/>
            <person name="Tanyolac B."/>
            <person name="Young S."/>
            <person name="Ho-Il K."/>
            <person name="Hahn J.H."/>
            <person name="Sangsakoo G."/>
            <person name="Vanavichit A."/>
            <person name="de Mattos Luiz.A.T."/>
            <person name="Zimmer P.D."/>
            <person name="Malone G."/>
            <person name="Dellagostin O."/>
            <person name="de Oliveira A.C."/>
            <person name="Bevan M."/>
            <person name="Bancroft I."/>
            <person name="Minx P."/>
            <person name="Cordum H."/>
            <person name="Wilson R."/>
            <person name="Cheng Z."/>
            <person name="Jin W."/>
            <person name="Jiang J."/>
            <person name="Leong S.A."/>
            <person name="Iwama H."/>
            <person name="Gojobori T."/>
            <person name="Itoh T."/>
            <person name="Niimura Y."/>
            <person name="Fujii Y."/>
            <person name="Habara T."/>
            <person name="Sakai H."/>
            <person name="Sato Y."/>
            <person name="Wilson G."/>
            <person name="Kumar K."/>
            <person name="McCouch S."/>
            <person name="Juretic N."/>
            <person name="Hoen D."/>
            <person name="Wright S."/>
            <person name="Bruskiewich R."/>
            <person name="Bureau T."/>
            <person name="Miyao A."/>
            <person name="Hirochika H."/>
            <person name="Nishikawa T."/>
            <person name="Kadowaki K."/>
            <person name="Sugiura M."/>
            <person name="Burr B."/>
            <person name="Sasaki T."/>
        </authorList>
    </citation>
    <scope>NUCLEOTIDE SEQUENCE [LARGE SCALE GENOMIC DNA]</scope>
    <source>
        <strain evidence="12">cv. Nipponbare</strain>
    </source>
</reference>
<dbReference type="PANTHER" id="PTHR23155">
    <property type="entry name" value="DISEASE RESISTANCE PROTEIN RP"/>
    <property type="match status" value="1"/>
</dbReference>
<dbReference type="Proteomes" id="UP000000763">
    <property type="component" value="Chromosome 12"/>
</dbReference>
<dbReference type="PRINTS" id="PR00364">
    <property type="entry name" value="DISEASERSIST"/>
</dbReference>
<gene>
    <name evidence="11" type="ordered locus">Os12g0485900</name>
</gene>
<evidence type="ECO:0000313" key="11">
    <source>
        <dbReference type="EMBL" id="BAF29804.2"/>
    </source>
</evidence>
<dbReference type="Pfam" id="PF23598">
    <property type="entry name" value="LRR_14"/>
    <property type="match status" value="1"/>
</dbReference>
<dbReference type="Gene3D" id="1.20.5.4130">
    <property type="match status" value="1"/>
</dbReference>
<dbReference type="SUPFAM" id="SSF52058">
    <property type="entry name" value="L domain-like"/>
    <property type="match status" value="1"/>
</dbReference>
<protein>
    <submittedName>
        <fullName evidence="11">Os12g0485900 protein</fullName>
    </submittedName>
</protein>
<dbReference type="InterPro" id="IPR044974">
    <property type="entry name" value="Disease_R_plants"/>
</dbReference>
<evidence type="ECO:0000259" key="7">
    <source>
        <dbReference type="Pfam" id="PF00931"/>
    </source>
</evidence>
<evidence type="ECO:0000256" key="4">
    <source>
        <dbReference type="ARBA" id="ARBA00022741"/>
    </source>
</evidence>
<dbReference type="InterPro" id="IPR058922">
    <property type="entry name" value="WHD_DRP"/>
</dbReference>
<comment type="similarity">
    <text evidence="1">Belongs to the disease resistance NB-LRR family.</text>
</comment>
<dbReference type="AlphaFoldDB" id="Q0INB1"/>
<reference evidence="12" key="2">
    <citation type="journal article" date="2008" name="Nucleic Acids Res.">
        <title>The rice annotation project database (RAP-DB): 2008 update.</title>
        <authorList>
            <consortium name="The rice annotation project (RAP)"/>
        </authorList>
    </citation>
    <scope>GENOME REANNOTATION</scope>
    <source>
        <strain evidence="12">cv. Nipponbare</strain>
    </source>
</reference>
<feature type="domain" description="Disease resistance R13L4/SHOC-2-like LRR" evidence="10">
    <location>
        <begin position="546"/>
        <end position="921"/>
    </location>
</feature>
<evidence type="ECO:0000259" key="10">
    <source>
        <dbReference type="Pfam" id="PF23598"/>
    </source>
</evidence>
<dbReference type="InterPro" id="IPR055414">
    <property type="entry name" value="LRR_R13L4/SHOC2-like"/>
</dbReference>
<dbReference type="InterPro" id="IPR038005">
    <property type="entry name" value="RX-like_CC"/>
</dbReference>
<keyword evidence="2" id="KW-0433">Leucine-rich repeat</keyword>
<name>Q0INB1_ORYSJ</name>
<evidence type="ECO:0000256" key="6">
    <source>
        <dbReference type="ARBA" id="ARBA00023054"/>
    </source>
</evidence>
<proteinExistence type="inferred from homology"/>
<dbReference type="FunFam" id="1.10.10.10:FF:000322">
    <property type="entry name" value="Probable disease resistance protein At1g63360"/>
    <property type="match status" value="1"/>
</dbReference>
<dbReference type="SUPFAM" id="SSF52540">
    <property type="entry name" value="P-loop containing nucleoside triphosphate hydrolases"/>
    <property type="match status" value="1"/>
</dbReference>
<keyword evidence="6" id="KW-0175">Coiled coil</keyword>
<dbReference type="InterPro" id="IPR042197">
    <property type="entry name" value="Apaf_helical"/>
</dbReference>
<feature type="domain" description="Disease resistance N-terminal" evidence="8">
    <location>
        <begin position="14"/>
        <end position="105"/>
    </location>
</feature>
<dbReference type="InterPro" id="IPR036388">
    <property type="entry name" value="WH-like_DNA-bd_sf"/>
</dbReference>
<dbReference type="CDD" id="cd14798">
    <property type="entry name" value="RX-CC_like"/>
    <property type="match status" value="1"/>
</dbReference>
<evidence type="ECO:0000256" key="1">
    <source>
        <dbReference type="ARBA" id="ARBA00008894"/>
    </source>
</evidence>
<dbReference type="Gene3D" id="3.80.10.10">
    <property type="entry name" value="Ribonuclease Inhibitor"/>
    <property type="match status" value="1"/>
</dbReference>